<dbReference type="EnsemblPlants" id="OPUNC12G16970.1">
    <property type="protein sequence ID" value="OPUNC12G16970.1"/>
    <property type="gene ID" value="OPUNC12G16970"/>
</dbReference>
<evidence type="ECO:0000313" key="2">
    <source>
        <dbReference type="Proteomes" id="UP000026962"/>
    </source>
</evidence>
<name>A0A0E0MPK6_ORYPU</name>
<dbReference type="Proteomes" id="UP000026962">
    <property type="component" value="Chromosome 12"/>
</dbReference>
<dbReference type="AlphaFoldDB" id="A0A0E0MPK6"/>
<evidence type="ECO:0000313" key="1">
    <source>
        <dbReference type="EnsemblPlants" id="OPUNC12G16970.1"/>
    </source>
</evidence>
<keyword evidence="2" id="KW-1185">Reference proteome</keyword>
<protein>
    <submittedName>
        <fullName evidence="1">Uncharacterized protein</fullName>
    </submittedName>
</protein>
<reference evidence="1" key="2">
    <citation type="submission" date="2018-05" db="EMBL/GenBank/DDBJ databases">
        <title>OpunRS2 (Oryza punctata Reference Sequence Version 2).</title>
        <authorList>
            <person name="Zhang J."/>
            <person name="Kudrna D."/>
            <person name="Lee S."/>
            <person name="Talag J."/>
            <person name="Welchert J."/>
            <person name="Wing R.A."/>
        </authorList>
    </citation>
    <scope>NUCLEOTIDE SEQUENCE [LARGE SCALE GENOMIC DNA]</scope>
</reference>
<organism evidence="1">
    <name type="scientific">Oryza punctata</name>
    <name type="common">Red rice</name>
    <dbReference type="NCBI Taxonomy" id="4537"/>
    <lineage>
        <taxon>Eukaryota</taxon>
        <taxon>Viridiplantae</taxon>
        <taxon>Streptophyta</taxon>
        <taxon>Embryophyta</taxon>
        <taxon>Tracheophyta</taxon>
        <taxon>Spermatophyta</taxon>
        <taxon>Magnoliopsida</taxon>
        <taxon>Liliopsida</taxon>
        <taxon>Poales</taxon>
        <taxon>Poaceae</taxon>
        <taxon>BOP clade</taxon>
        <taxon>Oryzoideae</taxon>
        <taxon>Oryzeae</taxon>
        <taxon>Oryzinae</taxon>
        <taxon>Oryza</taxon>
    </lineage>
</organism>
<accession>A0A0E0MPK6</accession>
<reference evidence="1" key="1">
    <citation type="submission" date="2015-04" db="UniProtKB">
        <authorList>
            <consortium name="EnsemblPlants"/>
        </authorList>
    </citation>
    <scope>IDENTIFICATION</scope>
</reference>
<proteinExistence type="predicted"/>
<dbReference type="Gramene" id="OPUNC12G16970.1">
    <property type="protein sequence ID" value="OPUNC12G16970.1"/>
    <property type="gene ID" value="OPUNC12G16970"/>
</dbReference>
<sequence>MATLDGLVCGRGDPFCSLTLSVSNPTTWIELKCTGGRDSALIADRRRGVEAIGCEKLIYEMPNGWAVQPSPNSYRLSTGHMPTHCRRAAVVHRYTCTLLRSLIVGDRAATARGGEELERRGFAVEEDTPILSNWVFGWIVHLDHHFSYKCTE</sequence>
<dbReference type="HOGENOM" id="CLU_1725248_0_0_1"/>